<feature type="compositionally biased region" description="Basic and acidic residues" evidence="1">
    <location>
        <begin position="454"/>
        <end position="465"/>
    </location>
</feature>
<evidence type="ECO:0008006" key="4">
    <source>
        <dbReference type="Google" id="ProtNLM"/>
    </source>
</evidence>
<evidence type="ECO:0000313" key="2">
    <source>
        <dbReference type="EMBL" id="QEC56587.1"/>
    </source>
</evidence>
<feature type="compositionally biased region" description="Low complexity" evidence="1">
    <location>
        <begin position="509"/>
        <end position="528"/>
    </location>
</feature>
<feature type="region of interest" description="Disordered" evidence="1">
    <location>
        <begin position="509"/>
        <end position="533"/>
    </location>
</feature>
<name>A0A5B8UIT3_9BACT</name>
<evidence type="ECO:0000256" key="1">
    <source>
        <dbReference type="SAM" id="MobiDB-lite"/>
    </source>
</evidence>
<keyword evidence="3" id="KW-1185">Reference proteome</keyword>
<feature type="region of interest" description="Disordered" evidence="1">
    <location>
        <begin position="565"/>
        <end position="611"/>
    </location>
</feature>
<accession>A0A5B8UIT3</accession>
<reference evidence="2 3" key="1">
    <citation type="journal article" date="2015" name="Int. J. Syst. Evol. Microbiol.">
        <title>Flavisolibacter ginsenosidimutans sp. nov., with ginsenoside-converting activity isolated from soil used for cultivating ginseng.</title>
        <authorList>
            <person name="Zhao Y."/>
            <person name="Liu Q."/>
            <person name="Kang M.S."/>
            <person name="Jin F."/>
            <person name="Yu H."/>
            <person name="Im W.T."/>
        </authorList>
    </citation>
    <scope>NUCLEOTIDE SEQUENCE [LARGE SCALE GENOMIC DNA]</scope>
    <source>
        <strain evidence="2 3">Gsoil 636</strain>
    </source>
</reference>
<dbReference type="RefSeq" id="WP_146787619.1">
    <property type="nucleotide sequence ID" value="NZ_BAABIO010000001.1"/>
</dbReference>
<dbReference type="EMBL" id="CP042433">
    <property type="protein sequence ID" value="QEC56587.1"/>
    <property type="molecule type" value="Genomic_DNA"/>
</dbReference>
<dbReference type="Proteomes" id="UP000321204">
    <property type="component" value="Chromosome"/>
</dbReference>
<feature type="compositionally biased region" description="Polar residues" evidence="1">
    <location>
        <begin position="472"/>
        <end position="488"/>
    </location>
</feature>
<dbReference type="KEGG" id="fgg:FSB75_12015"/>
<feature type="region of interest" description="Disordered" evidence="1">
    <location>
        <begin position="425"/>
        <end position="488"/>
    </location>
</feature>
<feature type="compositionally biased region" description="Basic residues" evidence="1">
    <location>
        <begin position="583"/>
        <end position="611"/>
    </location>
</feature>
<sequence>MEANRKRNIRSGEQYTHLFPKAENSVSTIRKNANVTHTVEFIPKVVHETLHHTKALSNQLKETTAYETCKAIWHFVYQHIAYRKDQEGYEQIRSPARAWHDRQKGVDCDCYSVFISSILTNLSIPHILRITKYHRDYFQHIYPVVVLNGKEIPIDCVTDQFNYEVPYSEKKDYPMDLQYLNGFDDYSMGQLGKVKKGAAKKSLPIAKKKTSILAKVKAKKAAKPKPQPGTAKPKKKGFLKKVLNTVNRVNPATVLLRNGVLAAMKLNVKNIAGRLRWSYLTPEQAAGKGIDPQKFQRLVATREKLEKIFYGAGGNPKNLKKAMLGGKGNKDKAVAGLDGFSLAGIEYMSTYTPLPQLLGPEIYYSENVEGFEGLGQLGEPVTLASVGAAMGVLAGIVAALKQIGEIFPKGSKEAKDFDEATNEAAENNLPVPGTTPVPLPEAGGASSPLQIDKPSIEDSFKKDTTESGGSGSNNALIRSSGSEDYSTASNSIVATGESNDLVPIEKDNTALPTTTTSNTVANTNTTDTPPKETFWEKNKSWLKPVAIGVGGVSLIAIGFAAMKPKHTANKSPSRSSSLSGLPKPKKRKGHHHRKAKSTKSKPRKKTAVALL</sequence>
<proteinExistence type="predicted"/>
<dbReference type="OrthoDB" id="1154186at2"/>
<gene>
    <name evidence="2" type="ORF">FSB75_12015</name>
</gene>
<organism evidence="2 3">
    <name type="scientific">Flavisolibacter ginsenosidimutans</name>
    <dbReference type="NCBI Taxonomy" id="661481"/>
    <lineage>
        <taxon>Bacteria</taxon>
        <taxon>Pseudomonadati</taxon>
        <taxon>Bacteroidota</taxon>
        <taxon>Chitinophagia</taxon>
        <taxon>Chitinophagales</taxon>
        <taxon>Chitinophagaceae</taxon>
        <taxon>Flavisolibacter</taxon>
    </lineage>
</organism>
<evidence type="ECO:0000313" key="3">
    <source>
        <dbReference type="Proteomes" id="UP000321204"/>
    </source>
</evidence>
<dbReference type="AlphaFoldDB" id="A0A5B8UIT3"/>
<protein>
    <recommendedName>
        <fullName evidence="4">Transglutaminase-like domain-containing protein</fullName>
    </recommendedName>
</protein>
<feature type="compositionally biased region" description="Low complexity" evidence="1">
    <location>
        <begin position="570"/>
        <end position="582"/>
    </location>
</feature>